<dbReference type="PATRIC" id="fig|1238182.3.peg.3587"/>
<keyword evidence="2 5" id="KW-0436">Ligase</keyword>
<dbReference type="STRING" id="1238182.C882_1373"/>
<dbReference type="Pfam" id="PF13193">
    <property type="entry name" value="AMP-binding_C"/>
    <property type="match status" value="1"/>
</dbReference>
<dbReference type="Gene3D" id="3.30.300.30">
    <property type="match status" value="1"/>
</dbReference>
<protein>
    <submittedName>
        <fullName evidence="5">Long-chain-fatty-acid--CoA ligase</fullName>
    </submittedName>
</protein>
<evidence type="ECO:0000256" key="1">
    <source>
        <dbReference type="ARBA" id="ARBA00006432"/>
    </source>
</evidence>
<dbReference type="InterPro" id="IPR020845">
    <property type="entry name" value="AMP-binding_CS"/>
</dbReference>
<accession>K9GQU2</accession>
<sequence length="514" mass="55017">MNVASLLVRAAGCAGDRVAVQHGTTTVATYSQLADRVTRLARGLADELGLHAGDRVALVMTNCPDYVDVLFAIWHAGLVAVPMNAKLHAMEFDFMLDDAGASVCLVTPDKAATVAEAPSVKAGQVRLVEVGSAGYTRLLQAEPLPMVERDQDDMAWLFYTSGTTGKPKGAMLSNRNLLTMTACYALDVDAVTPDDGLLHAAPMSHGSGFYILPHVAATARQVIPESGGFDPAEILALLPRQPNLSFFAAPTMVSRLVSHPGLAEADTGNLKTIVYGGGPRYVADARAAMEALGPKIAQIYGQGESPMCITAMNKAQHADTGHPRHKARLASVGQRQALVDVRVGDPSGRALPPGESGEVMVRGPAVMLGYWRNRDATAKTIRDGWLYTGDVGALDADGYLTLMDRSKDVIISGGTNIYPREVEEVLLTHPGVREVSVVGRPHADWGEEVVAFVVTDPAVSPDMEPTPEALDSLCLASIARFKRPKDYRYLPELPKNNYGKVLKTDLRRLLTDDG</sequence>
<dbReference type="InterPro" id="IPR025110">
    <property type="entry name" value="AMP-bd_C"/>
</dbReference>
<dbReference type="PANTHER" id="PTHR43201">
    <property type="entry name" value="ACYL-COA SYNTHETASE"/>
    <property type="match status" value="1"/>
</dbReference>
<feature type="domain" description="AMP-dependent synthetase/ligase" evidence="3">
    <location>
        <begin position="10"/>
        <end position="371"/>
    </location>
</feature>
<evidence type="ECO:0000259" key="4">
    <source>
        <dbReference type="Pfam" id="PF13193"/>
    </source>
</evidence>
<dbReference type="RefSeq" id="WP_009542029.1">
    <property type="nucleotide sequence ID" value="NZ_ANHY01000019.1"/>
</dbReference>
<keyword evidence="6" id="KW-1185">Reference proteome</keyword>
<proteinExistence type="inferred from homology"/>
<evidence type="ECO:0000256" key="2">
    <source>
        <dbReference type="ARBA" id="ARBA00022598"/>
    </source>
</evidence>
<dbReference type="InterPro" id="IPR042099">
    <property type="entry name" value="ANL_N_sf"/>
</dbReference>
<dbReference type="GO" id="GO:0031956">
    <property type="term" value="F:medium-chain fatty acid-CoA ligase activity"/>
    <property type="evidence" value="ECO:0007669"/>
    <property type="project" value="TreeGrafter"/>
</dbReference>
<dbReference type="SUPFAM" id="SSF56801">
    <property type="entry name" value="Acetyl-CoA synthetase-like"/>
    <property type="match status" value="1"/>
</dbReference>
<dbReference type="PROSITE" id="PS00455">
    <property type="entry name" value="AMP_BINDING"/>
    <property type="match status" value="1"/>
</dbReference>
<evidence type="ECO:0000313" key="6">
    <source>
        <dbReference type="Proteomes" id="UP000009881"/>
    </source>
</evidence>
<gene>
    <name evidence="5" type="ORF">C882_1373</name>
</gene>
<evidence type="ECO:0000313" key="5">
    <source>
        <dbReference type="EMBL" id="EKV27527.1"/>
    </source>
</evidence>
<organism evidence="5 6">
    <name type="scientific">Caenispirillum salinarum AK4</name>
    <dbReference type="NCBI Taxonomy" id="1238182"/>
    <lineage>
        <taxon>Bacteria</taxon>
        <taxon>Pseudomonadati</taxon>
        <taxon>Pseudomonadota</taxon>
        <taxon>Alphaproteobacteria</taxon>
        <taxon>Rhodospirillales</taxon>
        <taxon>Novispirillaceae</taxon>
        <taxon>Caenispirillum</taxon>
    </lineage>
</organism>
<name>K9GQU2_9PROT</name>
<dbReference type="InterPro" id="IPR045851">
    <property type="entry name" value="AMP-bd_C_sf"/>
</dbReference>
<dbReference type="EMBL" id="ANHY01000019">
    <property type="protein sequence ID" value="EKV27527.1"/>
    <property type="molecule type" value="Genomic_DNA"/>
</dbReference>
<dbReference type="OrthoDB" id="9803968at2"/>
<dbReference type="PANTHER" id="PTHR43201:SF5">
    <property type="entry name" value="MEDIUM-CHAIN ACYL-COA LIGASE ACSF2, MITOCHONDRIAL"/>
    <property type="match status" value="1"/>
</dbReference>
<reference evidence="5 6" key="1">
    <citation type="journal article" date="2013" name="Genome Announc.">
        <title>Draft Genome Sequence of an Alphaproteobacterium, Caenispirillum salinarum AK4(T), Isolated from a Solar Saltern.</title>
        <authorList>
            <person name="Khatri I."/>
            <person name="Singh A."/>
            <person name="Korpole S."/>
            <person name="Pinnaka A.K."/>
            <person name="Subramanian S."/>
        </authorList>
    </citation>
    <scope>NUCLEOTIDE SEQUENCE [LARGE SCALE GENOMIC DNA]</scope>
    <source>
        <strain evidence="5 6">AK4</strain>
    </source>
</reference>
<dbReference type="InterPro" id="IPR000873">
    <property type="entry name" value="AMP-dep_synth/lig_dom"/>
</dbReference>
<comment type="caution">
    <text evidence="5">The sequence shown here is derived from an EMBL/GenBank/DDBJ whole genome shotgun (WGS) entry which is preliminary data.</text>
</comment>
<comment type="similarity">
    <text evidence="1">Belongs to the ATP-dependent AMP-binding enzyme family.</text>
</comment>
<dbReference type="Gene3D" id="3.40.50.12780">
    <property type="entry name" value="N-terminal domain of ligase-like"/>
    <property type="match status" value="1"/>
</dbReference>
<feature type="domain" description="AMP-binding enzyme C-terminal" evidence="4">
    <location>
        <begin position="421"/>
        <end position="500"/>
    </location>
</feature>
<dbReference type="GO" id="GO:0006631">
    <property type="term" value="P:fatty acid metabolic process"/>
    <property type="evidence" value="ECO:0007669"/>
    <property type="project" value="TreeGrafter"/>
</dbReference>
<dbReference type="Proteomes" id="UP000009881">
    <property type="component" value="Unassembled WGS sequence"/>
</dbReference>
<dbReference type="Pfam" id="PF00501">
    <property type="entry name" value="AMP-binding"/>
    <property type="match status" value="1"/>
</dbReference>
<dbReference type="eggNOG" id="COG0318">
    <property type="taxonomic scope" value="Bacteria"/>
</dbReference>
<dbReference type="AlphaFoldDB" id="K9GQU2"/>
<evidence type="ECO:0000259" key="3">
    <source>
        <dbReference type="Pfam" id="PF00501"/>
    </source>
</evidence>